<dbReference type="PANTHER" id="PTHR30093:SF2">
    <property type="entry name" value="TYPE II SECRETION SYSTEM PROTEIN H"/>
    <property type="match status" value="1"/>
</dbReference>
<dbReference type="InterPro" id="IPR012902">
    <property type="entry name" value="N_methyl_site"/>
</dbReference>
<dbReference type="PANTHER" id="PTHR30093">
    <property type="entry name" value="GENERAL SECRETION PATHWAY PROTEIN G"/>
    <property type="match status" value="1"/>
</dbReference>
<dbReference type="SUPFAM" id="SSF54523">
    <property type="entry name" value="Pili subunits"/>
    <property type="match status" value="1"/>
</dbReference>
<evidence type="ECO:0008006" key="3">
    <source>
        <dbReference type="Google" id="ProtNLM"/>
    </source>
</evidence>
<dbReference type="Pfam" id="PF07963">
    <property type="entry name" value="N_methyl"/>
    <property type="match status" value="1"/>
</dbReference>
<evidence type="ECO:0000313" key="2">
    <source>
        <dbReference type="EMBL" id="SVD93736.1"/>
    </source>
</evidence>
<feature type="non-terminal residue" evidence="2">
    <location>
        <position position="182"/>
    </location>
</feature>
<dbReference type="AlphaFoldDB" id="A0A382ZDV8"/>
<keyword evidence="1" id="KW-0472">Membrane</keyword>
<sequence>MKKRTPLPAGFTLTELLVTISIVGILGSLLFTGLTRAKTKANRMKCLNNLSQIGKAMISFGHDHEDRMPWQLVPRERQYYFGKYYDENSSAIFGIYPMKVEIQNARILHSPCDARDRGISDKARKNWSQYSTQSGRLIPSQAISYDLVRGVDLTRPMTVLGVTGNISTYEMMSASWLGSEDC</sequence>
<organism evidence="2">
    <name type="scientific">marine metagenome</name>
    <dbReference type="NCBI Taxonomy" id="408172"/>
    <lineage>
        <taxon>unclassified sequences</taxon>
        <taxon>metagenomes</taxon>
        <taxon>ecological metagenomes</taxon>
    </lineage>
</organism>
<accession>A0A382ZDV8</accession>
<keyword evidence="1" id="KW-0812">Transmembrane</keyword>
<dbReference type="Gene3D" id="3.30.700.10">
    <property type="entry name" value="Glycoprotein, Type 4 Pilin"/>
    <property type="match status" value="1"/>
</dbReference>
<dbReference type="NCBIfam" id="TIGR02532">
    <property type="entry name" value="IV_pilin_GFxxxE"/>
    <property type="match status" value="1"/>
</dbReference>
<evidence type="ECO:0000256" key="1">
    <source>
        <dbReference type="SAM" id="Phobius"/>
    </source>
</evidence>
<dbReference type="InterPro" id="IPR045584">
    <property type="entry name" value="Pilin-like"/>
</dbReference>
<name>A0A382ZDV8_9ZZZZ</name>
<gene>
    <name evidence="2" type="ORF">METZ01_LOCUS446590</name>
</gene>
<keyword evidence="1" id="KW-1133">Transmembrane helix</keyword>
<reference evidence="2" key="1">
    <citation type="submission" date="2018-05" db="EMBL/GenBank/DDBJ databases">
        <authorList>
            <person name="Lanie J.A."/>
            <person name="Ng W.-L."/>
            <person name="Kazmierczak K.M."/>
            <person name="Andrzejewski T.M."/>
            <person name="Davidsen T.M."/>
            <person name="Wayne K.J."/>
            <person name="Tettelin H."/>
            <person name="Glass J.I."/>
            <person name="Rusch D."/>
            <person name="Podicherti R."/>
            <person name="Tsui H.-C.T."/>
            <person name="Winkler M.E."/>
        </authorList>
    </citation>
    <scope>NUCLEOTIDE SEQUENCE</scope>
</reference>
<protein>
    <recommendedName>
        <fullName evidence="3">Type II secretion system protein GspG C-terminal domain-containing protein</fullName>
    </recommendedName>
</protein>
<proteinExistence type="predicted"/>
<dbReference type="EMBL" id="UINC01183141">
    <property type="protein sequence ID" value="SVD93736.1"/>
    <property type="molecule type" value="Genomic_DNA"/>
</dbReference>
<feature type="transmembrane region" description="Helical" evidence="1">
    <location>
        <begin position="16"/>
        <end position="35"/>
    </location>
</feature>